<feature type="domain" description="Amidohydrolase-related" evidence="4">
    <location>
        <begin position="63"/>
        <end position="368"/>
    </location>
</feature>
<protein>
    <submittedName>
        <fullName evidence="6">Amidohydrolase family protein</fullName>
    </submittedName>
</protein>
<dbReference type="Pfam" id="PF01979">
    <property type="entry name" value="Amidohydro_1"/>
    <property type="match status" value="1"/>
</dbReference>
<name>A0AAU7UC57_9DEIO</name>
<evidence type="ECO:0000256" key="3">
    <source>
        <dbReference type="ARBA" id="ARBA00022833"/>
    </source>
</evidence>
<evidence type="ECO:0000256" key="2">
    <source>
        <dbReference type="ARBA" id="ARBA00022801"/>
    </source>
</evidence>
<dbReference type="InterPro" id="IPR050287">
    <property type="entry name" value="MTA/SAH_deaminase"/>
</dbReference>
<evidence type="ECO:0000256" key="1">
    <source>
        <dbReference type="ARBA" id="ARBA00022723"/>
    </source>
</evidence>
<dbReference type="PANTHER" id="PTHR43794">
    <property type="entry name" value="AMINOHYDROLASE SSNA-RELATED"/>
    <property type="match status" value="1"/>
</dbReference>
<dbReference type="SUPFAM" id="SSF51556">
    <property type="entry name" value="Metallo-dependent hydrolases"/>
    <property type="match status" value="1"/>
</dbReference>
<keyword evidence="2" id="KW-0378">Hydrolase</keyword>
<reference evidence="6" key="1">
    <citation type="submission" date="2024-06" db="EMBL/GenBank/DDBJ databases">
        <title>Draft Genome Sequence of Deinococcus sonorensis Type Strain KR-87, a Biofilm Producing Representative of the Genus Deinococcus.</title>
        <authorList>
            <person name="Boren L.S."/>
            <person name="Grosso R.A."/>
            <person name="Hugenberg-Cox A.N."/>
            <person name="Hill J.T.E."/>
            <person name="Albert C.M."/>
            <person name="Tuohy J.M."/>
        </authorList>
    </citation>
    <scope>NUCLEOTIDE SEQUENCE</scope>
    <source>
        <strain evidence="6">KR-87</strain>
    </source>
</reference>
<keyword evidence="1" id="KW-0479">Metal-binding</keyword>
<dbReference type="GO" id="GO:0046872">
    <property type="term" value="F:metal ion binding"/>
    <property type="evidence" value="ECO:0007669"/>
    <property type="project" value="UniProtKB-KW"/>
</dbReference>
<feature type="domain" description="Aminodeoxyfutalosine deaminase/Imidazolonepropionase-like composite" evidence="5">
    <location>
        <begin position="24"/>
        <end position="49"/>
    </location>
</feature>
<dbReference type="InterPro" id="IPR011059">
    <property type="entry name" value="Metal-dep_hydrolase_composite"/>
</dbReference>
<dbReference type="InterPro" id="IPR006680">
    <property type="entry name" value="Amidohydro-rel"/>
</dbReference>
<sequence length="397" mass="43012">MTLLPTLYAADILYTGMGLPITDGGVVVSGQTIAAAGPLAELRVNYPQAQEQRVGRVIAPPPVNAHTHLDMSLYAFRALPYFQWIPEVVIAGRFLRGLEGAQSGLNAVRRSGAAALGDIVWHPDVMEWLLRDSEVPGVAYWEVLDPNPATARQTFARTRERLESWRRLERPGGMRLGLSPHATYTVSSVLLQLLSEYAAGEGLPMQIHVLEHPSEAELFRTGGGPLAESFLRSMQASVPGLGIADVLGRAPDPERTGVAYLAELGVLQARPTLIHMVNVTPEDIRTVAQAGCLVVSCPRSNRNLECGTFPWAAYAAAGGEVALGTDSVASGETLDIHDEIQAAWAVHPALDPRQIVRAAVKGGMRVVGGRVPLLRRGEPWSERYLWPDREEGRPLLN</sequence>
<dbReference type="RefSeq" id="WP_350244419.1">
    <property type="nucleotide sequence ID" value="NZ_CP158299.1"/>
</dbReference>
<dbReference type="Pfam" id="PF22039">
    <property type="entry name" value="HUTI_composite_bact"/>
    <property type="match status" value="1"/>
</dbReference>
<dbReference type="InterPro" id="IPR032466">
    <property type="entry name" value="Metal_Hydrolase"/>
</dbReference>
<evidence type="ECO:0000313" key="6">
    <source>
        <dbReference type="EMBL" id="XBV86352.1"/>
    </source>
</evidence>
<organism evidence="6">
    <name type="scientific">Deinococcus sonorensis KR-87</name>
    <dbReference type="NCBI Taxonomy" id="694439"/>
    <lineage>
        <taxon>Bacteria</taxon>
        <taxon>Thermotogati</taxon>
        <taxon>Deinococcota</taxon>
        <taxon>Deinococci</taxon>
        <taxon>Deinococcales</taxon>
        <taxon>Deinococcaceae</taxon>
        <taxon>Deinococcus</taxon>
    </lineage>
</organism>
<evidence type="ECO:0000259" key="4">
    <source>
        <dbReference type="Pfam" id="PF01979"/>
    </source>
</evidence>
<accession>A0AAU7UC57</accession>
<proteinExistence type="predicted"/>
<dbReference type="InterPro" id="IPR054418">
    <property type="entry name" value="MQNX/HUTI_composite_N"/>
</dbReference>
<gene>
    <name evidence="6" type="ORF">ABOD76_08575</name>
</gene>
<keyword evidence="3" id="KW-0862">Zinc</keyword>
<dbReference type="EMBL" id="CP158299">
    <property type="protein sequence ID" value="XBV86352.1"/>
    <property type="molecule type" value="Genomic_DNA"/>
</dbReference>
<evidence type="ECO:0000259" key="5">
    <source>
        <dbReference type="Pfam" id="PF22039"/>
    </source>
</evidence>
<dbReference type="AlphaFoldDB" id="A0AAU7UC57"/>
<dbReference type="Gene3D" id="2.30.40.10">
    <property type="entry name" value="Urease, subunit C, domain 1"/>
    <property type="match status" value="1"/>
</dbReference>
<dbReference type="Gene3D" id="3.20.20.140">
    <property type="entry name" value="Metal-dependent hydrolases"/>
    <property type="match status" value="1"/>
</dbReference>
<dbReference type="PANTHER" id="PTHR43794:SF11">
    <property type="entry name" value="AMIDOHYDROLASE-RELATED DOMAIN-CONTAINING PROTEIN"/>
    <property type="match status" value="1"/>
</dbReference>
<dbReference type="SUPFAM" id="SSF51338">
    <property type="entry name" value="Composite domain of metallo-dependent hydrolases"/>
    <property type="match status" value="1"/>
</dbReference>
<dbReference type="GO" id="GO:0016810">
    <property type="term" value="F:hydrolase activity, acting on carbon-nitrogen (but not peptide) bonds"/>
    <property type="evidence" value="ECO:0007669"/>
    <property type="project" value="InterPro"/>
</dbReference>
<dbReference type="KEGG" id="dsc:ABOD76_08575"/>